<gene>
    <name evidence="7" type="primary">CH25H</name>
</gene>
<dbReference type="GO" id="GO:0005506">
    <property type="term" value="F:iron ion binding"/>
    <property type="evidence" value="ECO:0007669"/>
    <property type="project" value="InterPro"/>
</dbReference>
<evidence type="ECO:0000259" key="6">
    <source>
        <dbReference type="Pfam" id="PF04116"/>
    </source>
</evidence>
<dbReference type="PANTHER" id="PTHR11863">
    <property type="entry name" value="STEROL DESATURASE"/>
    <property type="match status" value="1"/>
</dbReference>
<dbReference type="GeneTree" id="ENSGT00940000162142"/>
<organism evidence="7 8">
    <name type="scientific">Scleropages formosus</name>
    <name type="common">Asian bonytongue</name>
    <name type="synonym">Osteoglossum formosum</name>
    <dbReference type="NCBI Taxonomy" id="113540"/>
    <lineage>
        <taxon>Eukaryota</taxon>
        <taxon>Metazoa</taxon>
        <taxon>Chordata</taxon>
        <taxon>Craniata</taxon>
        <taxon>Vertebrata</taxon>
        <taxon>Euteleostomi</taxon>
        <taxon>Actinopterygii</taxon>
        <taxon>Neopterygii</taxon>
        <taxon>Teleostei</taxon>
        <taxon>Osteoglossocephala</taxon>
        <taxon>Osteoglossomorpha</taxon>
        <taxon>Osteoglossiformes</taxon>
        <taxon>Osteoglossidae</taxon>
        <taxon>Scleropages</taxon>
    </lineage>
</organism>
<dbReference type="OrthoDB" id="1658724at2759"/>
<evidence type="ECO:0000313" key="7">
    <source>
        <dbReference type="Ensembl" id="ENSSFOP00015011815.2"/>
    </source>
</evidence>
<dbReference type="GO" id="GO:0008610">
    <property type="term" value="P:lipid biosynthetic process"/>
    <property type="evidence" value="ECO:0007669"/>
    <property type="project" value="InterPro"/>
</dbReference>
<dbReference type="Proteomes" id="UP000694397">
    <property type="component" value="Chromosome 4"/>
</dbReference>
<feature type="transmembrane region" description="Helical" evidence="5">
    <location>
        <begin position="6"/>
        <end position="26"/>
    </location>
</feature>
<sequence length="209" mass="24158">MLHILFSLAFYLSFCLYFVVLGILSCKHWYLRLAIYPAEAPACLLLFDFQDFVWHLVHYMSPGYTTLSTGSTTSTHPCLPSPRKMLEPGRLCAWGFFAAVNPMLLCCHPLTEILFYVLNILLLMKDHSGYDFPWSTQRLAPFGLYGGAVHYSIHHQKFTYNYAPCFTLWDKLFGTLYSYRRPAQLRSKADTLNSRYTKISGLITFFQCL</sequence>
<evidence type="ECO:0000256" key="4">
    <source>
        <dbReference type="ARBA" id="ARBA00023136"/>
    </source>
</evidence>
<dbReference type="InterPro" id="IPR006694">
    <property type="entry name" value="Fatty_acid_hydroxylase"/>
</dbReference>
<proteinExistence type="predicted"/>
<reference evidence="7" key="3">
    <citation type="submission" date="2025-09" db="UniProtKB">
        <authorList>
            <consortium name="Ensembl"/>
        </authorList>
    </citation>
    <scope>IDENTIFICATION</scope>
</reference>
<keyword evidence="2 5" id="KW-0812">Transmembrane</keyword>
<dbReference type="InterPro" id="IPR050307">
    <property type="entry name" value="Sterol_Desaturase_Related"/>
</dbReference>
<evidence type="ECO:0000256" key="2">
    <source>
        <dbReference type="ARBA" id="ARBA00022692"/>
    </source>
</evidence>
<dbReference type="Ensembl" id="ENSSFOT00015011967.2">
    <property type="protein sequence ID" value="ENSSFOP00015011815.2"/>
    <property type="gene ID" value="ENSSFOG00015007620.2"/>
</dbReference>
<reference evidence="7 8" key="1">
    <citation type="submission" date="2019-04" db="EMBL/GenBank/DDBJ databases">
        <authorList>
            <consortium name="Wellcome Sanger Institute Data Sharing"/>
        </authorList>
    </citation>
    <scope>NUCLEOTIDE SEQUENCE [LARGE SCALE GENOMIC DNA]</scope>
</reference>
<feature type="domain" description="Fatty acid hydroxylase" evidence="6">
    <location>
        <begin position="81"/>
        <end position="175"/>
    </location>
</feature>
<evidence type="ECO:0000256" key="5">
    <source>
        <dbReference type="SAM" id="Phobius"/>
    </source>
</evidence>
<evidence type="ECO:0000256" key="3">
    <source>
        <dbReference type="ARBA" id="ARBA00022989"/>
    </source>
</evidence>
<comment type="subcellular location">
    <subcellularLocation>
        <location evidence="1">Membrane</location>
    </subcellularLocation>
</comment>
<feature type="transmembrane region" description="Helical" evidence="5">
    <location>
        <begin position="91"/>
        <end position="118"/>
    </location>
</feature>
<keyword evidence="8" id="KW-1185">Reference proteome</keyword>
<reference evidence="7" key="2">
    <citation type="submission" date="2025-08" db="UniProtKB">
        <authorList>
            <consortium name="Ensembl"/>
        </authorList>
    </citation>
    <scope>IDENTIFICATION</scope>
</reference>
<keyword evidence="4 5" id="KW-0472">Membrane</keyword>
<name>A0A8C9V1C2_SCLFO</name>
<accession>A0A8C9V1C2</accession>
<dbReference type="GO" id="GO:0016491">
    <property type="term" value="F:oxidoreductase activity"/>
    <property type="evidence" value="ECO:0007669"/>
    <property type="project" value="InterPro"/>
</dbReference>
<evidence type="ECO:0000256" key="1">
    <source>
        <dbReference type="ARBA" id="ARBA00004370"/>
    </source>
</evidence>
<protein>
    <submittedName>
        <fullName evidence="7">Cholesterol 25-hydroxylase</fullName>
    </submittedName>
</protein>
<evidence type="ECO:0000313" key="8">
    <source>
        <dbReference type="Proteomes" id="UP000694397"/>
    </source>
</evidence>
<dbReference type="AlphaFoldDB" id="A0A8C9V1C2"/>
<dbReference type="Pfam" id="PF04116">
    <property type="entry name" value="FA_hydroxylase"/>
    <property type="match status" value="1"/>
</dbReference>
<keyword evidence="3 5" id="KW-1133">Transmembrane helix</keyword>
<dbReference type="GO" id="GO:0016020">
    <property type="term" value="C:membrane"/>
    <property type="evidence" value="ECO:0007669"/>
    <property type="project" value="UniProtKB-SubCell"/>
</dbReference>